<dbReference type="Gene3D" id="3.10.110.10">
    <property type="entry name" value="Ubiquitin Conjugating Enzyme"/>
    <property type="match status" value="1"/>
</dbReference>
<evidence type="ECO:0000259" key="8">
    <source>
        <dbReference type="PROSITE" id="PS50908"/>
    </source>
</evidence>
<dbReference type="Gene3D" id="4.10.450.10">
    <property type="entry name" value="Glucose Oxidase, domain 2"/>
    <property type="match status" value="1"/>
</dbReference>
<dbReference type="SUPFAM" id="SSF54373">
    <property type="entry name" value="FAD-linked reductases, C-terminal domain"/>
    <property type="match status" value="1"/>
</dbReference>
<dbReference type="SUPFAM" id="SSF54495">
    <property type="entry name" value="UBC-like"/>
    <property type="match status" value="1"/>
</dbReference>
<dbReference type="GO" id="GO:0046562">
    <property type="term" value="F:beta-D-glucose oxidase activity"/>
    <property type="evidence" value="ECO:0007669"/>
    <property type="project" value="UniProtKB-EC"/>
</dbReference>
<gene>
    <name evidence="9" type="ORF">DNF11_0712</name>
</gene>
<dbReference type="InterPro" id="IPR007867">
    <property type="entry name" value="GMC_OxRtase_C"/>
</dbReference>
<dbReference type="SMR" id="A0A3G2S2X3"/>
<proteinExistence type="inferred from homology"/>
<dbReference type="SMART" id="SM00591">
    <property type="entry name" value="RWD"/>
    <property type="match status" value="1"/>
</dbReference>
<dbReference type="InterPro" id="IPR016135">
    <property type="entry name" value="UBQ-conjugating_enzyme/RWD"/>
</dbReference>
<accession>A0A3G2S2X3</accession>
<keyword evidence="7" id="KW-1133">Transmembrane helix</keyword>
<dbReference type="Proteomes" id="UP000269793">
    <property type="component" value="Chromosome I"/>
</dbReference>
<feature type="compositionally biased region" description="Polar residues" evidence="6">
    <location>
        <begin position="941"/>
        <end position="951"/>
    </location>
</feature>
<reference evidence="9 10" key="1">
    <citation type="submission" date="2018-10" db="EMBL/GenBank/DDBJ databases">
        <title>Complete genome sequence of Malassezia restricta CBS 7877.</title>
        <authorList>
            <person name="Morand S.C."/>
            <person name="Bertignac M."/>
            <person name="Iltis A."/>
            <person name="Kolder I."/>
            <person name="Pirovano W."/>
            <person name="Jourdain R."/>
            <person name="Clavaud C."/>
        </authorList>
    </citation>
    <scope>NUCLEOTIDE SEQUENCE [LARGE SCALE GENOMIC DNA]</scope>
    <source>
        <strain evidence="9 10">CBS 7877</strain>
    </source>
</reference>
<dbReference type="EC" id="1.1.3.4" evidence="9"/>
<keyword evidence="4" id="KW-0274">FAD</keyword>
<dbReference type="GO" id="GO:0050660">
    <property type="term" value="F:flavin adenine dinucleotide binding"/>
    <property type="evidence" value="ECO:0007669"/>
    <property type="project" value="InterPro"/>
</dbReference>
<dbReference type="Gene3D" id="3.30.230.30">
    <property type="entry name" value="Impact, N-terminal domain"/>
    <property type="match status" value="1"/>
</dbReference>
<dbReference type="InterPro" id="IPR012132">
    <property type="entry name" value="GMC_OxRdtase"/>
</dbReference>
<dbReference type="InterPro" id="IPR000172">
    <property type="entry name" value="GMC_OxRdtase_N"/>
</dbReference>
<dbReference type="InterPro" id="IPR006575">
    <property type="entry name" value="RWD_dom"/>
</dbReference>
<evidence type="ECO:0000256" key="6">
    <source>
        <dbReference type="SAM" id="MobiDB-lite"/>
    </source>
</evidence>
<keyword evidence="3" id="KW-0285">Flavoprotein</keyword>
<feature type="region of interest" description="Disordered" evidence="6">
    <location>
        <begin position="889"/>
        <end position="957"/>
    </location>
</feature>
<sequence length="983" mass="106833">MNALVVRLQDRTSFASDDQADYAEELAQELIALQSIYGSEQVELKSGPNLGEPITFQVQLPCEDMGHDICIKFQIQLPKGYPNCHEAPQIELVNRFLPPFHTDESVRHAVQDTFSPHGAAPWTQGEPVLFQGIDTAYELVLDWWKTKRRTIPPQQSPLPHAPKPTVTKSPPQRQINLDTLVRSDLISERKSEFLGHAAHITHPDDVPIFLAHILESDKRIQRATHPAIHAWVCRTPDGVFHHALLLFLSYLTLPLLMLFEKPFLLLLVALLGSAVISSEASDHRGLVREIRKRDAASTNPSDLDGKTFDYVIVGGGLAGLTVASRLSENENVTVAVIEAGPAGTSKDLASRIDPPAGNLYNHMLETNMNWKFKTVPQANLGGAVKDFPRGKVLGGSSAVNGLYYVRHSTSEQDAWGEIIGDKNLWGWNNMYRAMKKSENFTDASDEIKKVEHISSEPGSHGTKGPIQVSWPGEIYDSIGAFIKAASKTGAPYVKDPYSGHNIGAYVALETLNPSNWTRSFSRSGYYDPYVYRKNLKVLTGHLVTKVEMEKGQKLAKATGVTYQAKPDGQTYHVKAGREVIMSGGAVNTPQILQLSGIGEKNFLNSKKIDVVVDSPGVGHNLQDHVSGGVQWAPGQNTKIPPTNTNQSPIVNSYTNTAVCYVNGTQGLKDQWTNYLNQVKGNKTKAVNALQAPDVVKKGYELTYSTVLGLIENGVAPLEMLYSLTFGQVMVQTAMQHSFSRGSIMINSTDPFEHPIIDPRYFEQDSDRFMLRSGFKLARNIGQTAPLKSFLGEESVPGNSVQSDEQWDKFIEGRVGTEYHPSGTAAMLPKNKGGVVDKTMKVYGTSNLRVIDASVVPYVVSSHFMSLVYGLAEIGSEIVLDAYNHDMQNKKSSNGGATGGNSQGNSNKGGAADGSSQNSSGKGGAAKGDNQNNSGKGGATKGDNQNNSSKGDGSSARAGATPISILSTLTITSFVTFAYLYSAI</sequence>
<keyword evidence="5 9" id="KW-0560">Oxidoreductase</keyword>
<dbReference type="EMBL" id="CP033148">
    <property type="protein sequence ID" value="AYO41662.1"/>
    <property type="molecule type" value="Genomic_DNA"/>
</dbReference>
<dbReference type="Gene3D" id="3.30.560.10">
    <property type="entry name" value="Glucose Oxidase, domain 3"/>
    <property type="match status" value="1"/>
</dbReference>
<feature type="region of interest" description="Disordered" evidence="6">
    <location>
        <begin position="151"/>
        <end position="171"/>
    </location>
</feature>
<feature type="domain" description="RWD" evidence="8">
    <location>
        <begin position="28"/>
        <end position="143"/>
    </location>
</feature>
<evidence type="ECO:0000256" key="1">
    <source>
        <dbReference type="ARBA" id="ARBA00001974"/>
    </source>
</evidence>
<keyword evidence="7" id="KW-0472">Membrane</keyword>
<dbReference type="InterPro" id="IPR036188">
    <property type="entry name" value="FAD/NAD-bd_sf"/>
</dbReference>
<evidence type="ECO:0000313" key="9">
    <source>
        <dbReference type="EMBL" id="AYO41662.1"/>
    </source>
</evidence>
<dbReference type="SUPFAM" id="SSF51905">
    <property type="entry name" value="FAD/NAD(P)-binding domain"/>
    <property type="match status" value="1"/>
</dbReference>
<dbReference type="PROSITE" id="PS00624">
    <property type="entry name" value="GMC_OXRED_2"/>
    <property type="match status" value="1"/>
</dbReference>
<dbReference type="Gene3D" id="3.50.50.60">
    <property type="entry name" value="FAD/NAD(P)-binding domain"/>
    <property type="match status" value="1"/>
</dbReference>
<comment type="similarity">
    <text evidence="2">Belongs to the GMC oxidoreductase family.</text>
</comment>
<evidence type="ECO:0000256" key="7">
    <source>
        <dbReference type="SAM" id="Phobius"/>
    </source>
</evidence>
<dbReference type="AlphaFoldDB" id="A0A3G2S2X3"/>
<organism evidence="9 10">
    <name type="scientific">Malassezia restricta (strain ATCC 96810 / NBRC 103918 / CBS 7877)</name>
    <name type="common">Seborrheic dermatitis infection agent</name>
    <dbReference type="NCBI Taxonomy" id="425264"/>
    <lineage>
        <taxon>Eukaryota</taxon>
        <taxon>Fungi</taxon>
        <taxon>Dikarya</taxon>
        <taxon>Basidiomycota</taxon>
        <taxon>Ustilaginomycotina</taxon>
        <taxon>Malasseziomycetes</taxon>
        <taxon>Malasseziales</taxon>
        <taxon>Malasseziaceae</taxon>
        <taxon>Malassezia</taxon>
    </lineage>
</organism>
<protein>
    <submittedName>
        <fullName evidence="9">Glucose oxidase</fullName>
        <ecNumber evidence="9">1.1.3.4</ecNumber>
    </submittedName>
</protein>
<dbReference type="PANTHER" id="PTHR11552">
    <property type="entry name" value="GLUCOSE-METHANOL-CHOLINE GMC OXIDOREDUCTASE"/>
    <property type="match status" value="1"/>
</dbReference>
<keyword evidence="7" id="KW-0812">Transmembrane</keyword>
<dbReference type="Pfam" id="PF05773">
    <property type="entry name" value="RWD"/>
    <property type="match status" value="1"/>
</dbReference>
<evidence type="ECO:0000256" key="3">
    <source>
        <dbReference type="ARBA" id="ARBA00022630"/>
    </source>
</evidence>
<dbReference type="VEuPathDB" id="FungiDB:DNF11_0712"/>
<keyword evidence="10" id="KW-1185">Reference proteome</keyword>
<dbReference type="Pfam" id="PF05199">
    <property type="entry name" value="GMC_oxred_C"/>
    <property type="match status" value="1"/>
</dbReference>
<dbReference type="Pfam" id="PF00732">
    <property type="entry name" value="GMC_oxred_N"/>
    <property type="match status" value="1"/>
</dbReference>
<dbReference type="OrthoDB" id="269227at2759"/>
<dbReference type="STRING" id="425264.A0A3G2S2X3"/>
<dbReference type="InterPro" id="IPR036956">
    <property type="entry name" value="Impact_N_sf"/>
</dbReference>
<comment type="cofactor">
    <cofactor evidence="1">
        <name>FAD</name>
        <dbReference type="ChEBI" id="CHEBI:57692"/>
    </cofactor>
</comment>
<evidence type="ECO:0000256" key="5">
    <source>
        <dbReference type="ARBA" id="ARBA00023002"/>
    </source>
</evidence>
<feature type="transmembrane region" description="Helical" evidence="7">
    <location>
        <begin position="962"/>
        <end position="980"/>
    </location>
</feature>
<dbReference type="PROSITE" id="PS50908">
    <property type="entry name" value="RWD"/>
    <property type="match status" value="1"/>
</dbReference>
<dbReference type="InterPro" id="IPR027424">
    <property type="entry name" value="Glucose_Oxidase_domain_2"/>
</dbReference>
<evidence type="ECO:0000256" key="4">
    <source>
        <dbReference type="ARBA" id="ARBA00022827"/>
    </source>
</evidence>
<name>A0A3G2S2X3_MALR7</name>
<dbReference type="CDD" id="cd11605">
    <property type="entry name" value="RWD_DRWD_ELF-like"/>
    <property type="match status" value="1"/>
</dbReference>
<evidence type="ECO:0000313" key="10">
    <source>
        <dbReference type="Proteomes" id="UP000269793"/>
    </source>
</evidence>
<dbReference type="PANTHER" id="PTHR11552:SF218">
    <property type="entry name" value="GLUCOSE-METHANOL-CHOLINE OXIDOREDUCTASE N-TERMINAL DOMAIN-CONTAINING PROTEIN"/>
    <property type="match status" value="1"/>
</dbReference>
<evidence type="ECO:0000256" key="2">
    <source>
        <dbReference type="ARBA" id="ARBA00010790"/>
    </source>
</evidence>